<evidence type="ECO:0000313" key="1">
    <source>
        <dbReference type="EMBL" id="MLU15217.1"/>
    </source>
</evidence>
<accession>A0A403M936</accession>
<sequence>MWTKMSLALSVSLELPVLLGMMPISYGGSQWGRLRVESALDLFIGFMILHKEQRYLYRMKKNSIDIMLLTRYGIVIC</sequence>
<dbReference type="EMBL" id="RVGV01000115">
    <property type="protein sequence ID" value="MLU15217.1"/>
    <property type="molecule type" value="Genomic_DNA"/>
</dbReference>
<dbReference type="AlphaFoldDB" id="A0A403M936"/>
<dbReference type="Proteomes" id="UP000839527">
    <property type="component" value="Unassembled WGS sequence"/>
</dbReference>
<reference evidence="1" key="1">
    <citation type="submission" date="2018-07" db="EMBL/GenBank/DDBJ databases">
        <authorList>
            <person name="Ashton P.M."/>
            <person name="Dallman T."/>
            <person name="Nair S."/>
            <person name="De Pinna E."/>
            <person name="Peters T."/>
            <person name="Grant K."/>
        </authorList>
    </citation>
    <scope>NUCLEOTIDE SEQUENCE [LARGE SCALE GENOMIC DNA]</scope>
    <source>
        <strain evidence="1">561031</strain>
    </source>
</reference>
<organism evidence="1">
    <name type="scientific">Shigella dysenteriae</name>
    <dbReference type="NCBI Taxonomy" id="622"/>
    <lineage>
        <taxon>Bacteria</taxon>
        <taxon>Pseudomonadati</taxon>
        <taxon>Pseudomonadota</taxon>
        <taxon>Gammaproteobacteria</taxon>
        <taxon>Enterobacterales</taxon>
        <taxon>Enterobacteriaceae</taxon>
        <taxon>Shigella</taxon>
    </lineage>
</organism>
<protein>
    <submittedName>
        <fullName evidence="1">Uncharacterized protein</fullName>
    </submittedName>
</protein>
<name>A0A403M936_SHIDY</name>
<gene>
    <name evidence="1" type="ORF">DRW31_24100</name>
</gene>
<proteinExistence type="predicted"/>
<comment type="caution">
    <text evidence="1">The sequence shown here is derived from an EMBL/GenBank/DDBJ whole genome shotgun (WGS) entry which is preliminary data.</text>
</comment>